<accession>A0ABN2ZH22</accession>
<evidence type="ECO:0000313" key="13">
    <source>
        <dbReference type="EMBL" id="GAA2142142.1"/>
    </source>
</evidence>
<feature type="signal peptide" evidence="9">
    <location>
        <begin position="1"/>
        <end position="24"/>
    </location>
</feature>
<dbReference type="InterPro" id="IPR050728">
    <property type="entry name" value="Zinc_Metalloprotease_M4"/>
</dbReference>
<sequence>MRYRSLLAATAVTALAAATPLVTASTSSAVDTTTVTSDRSSQPAGSFALSGPAAAHYKLPSGMRELHTSTFPDGRTQTRYQQVVDGASVLGGQITIIRSAAGEAETVIGAHFPALQAKNKARLTKGEAKKKVAEQIGTDGDFDSTLRLDPSTGRLFYQVQSIRSDERPVRWVDATTGETINAFDAVAEGEGVGVKGDTKTVDSTKTANGDYRLLSGDNRQSTYDAMNTGRTTPLQVKAMTDADDVWDLPGMTSPGQPAGVDAHYYAGVVDDFYGDTFGRNSIDDQGMKIISVVHYGQGYCNAFWNGSYMTYGDGNGTTCKSLSGGLDVDGHELTHGVTEHTSGLIYENESGALNEAFSDMMGNTIEFYAAKHNLDPAAQPDFLIGEDVISTAGDPTPGFRNMGDPMQDGDPSHLSQEYTGAEDNGGVHTNSGIANHAYYLAVNGGSNASCSANQYHGVLLRSNDCKIVVPALGLDATAQVFYDGFTSLPEYANFCDARNATVAAAGGSATGKPTAASKSVRLAWDAVGVHNGCKEGTPPPPPCVGSANATLPIESPHPYGNNGDCTWTYDNGSAGFKFHFTLMDMEQDYDYVYVKDAAGNVLNTYTGSIPGGFDSACIPTSTGSVQMTSDPAVTGQGFTIDSVTPC</sequence>
<dbReference type="CDD" id="cd00041">
    <property type="entry name" value="CUB"/>
    <property type="match status" value="1"/>
</dbReference>
<comment type="caution">
    <text evidence="13">The sequence shown here is derived from an EMBL/GenBank/DDBJ whole genome shotgun (WGS) entry which is preliminary data.</text>
</comment>
<dbReference type="InterPro" id="IPR023612">
    <property type="entry name" value="Peptidase_M4"/>
</dbReference>
<comment type="function">
    <text evidence="9">Extracellular zinc metalloprotease.</text>
</comment>
<keyword evidence="8" id="KW-1015">Disulfide bond</keyword>
<dbReference type="Pfam" id="PF07504">
    <property type="entry name" value="FTP"/>
    <property type="match status" value="1"/>
</dbReference>
<feature type="domain" description="Peptidase M4 C-terminal" evidence="11">
    <location>
        <begin position="342"/>
        <end position="529"/>
    </location>
</feature>
<dbReference type="Pfam" id="PF01447">
    <property type="entry name" value="Peptidase_M4"/>
    <property type="match status" value="1"/>
</dbReference>
<feature type="chain" id="PRO_5044974429" description="Neutral metalloproteinase" evidence="9">
    <location>
        <begin position="25"/>
        <end position="646"/>
    </location>
</feature>
<protein>
    <recommendedName>
        <fullName evidence="9">Neutral metalloproteinase</fullName>
        <ecNumber evidence="9">3.4.24.-</ecNumber>
    </recommendedName>
</protein>
<dbReference type="CDD" id="cd09597">
    <property type="entry name" value="M4_TLP"/>
    <property type="match status" value="1"/>
</dbReference>
<evidence type="ECO:0000256" key="2">
    <source>
        <dbReference type="ARBA" id="ARBA00022670"/>
    </source>
</evidence>
<dbReference type="PANTHER" id="PTHR33794">
    <property type="entry name" value="BACILLOLYSIN"/>
    <property type="match status" value="1"/>
</dbReference>
<evidence type="ECO:0000256" key="9">
    <source>
        <dbReference type="RuleBase" id="RU366073"/>
    </source>
</evidence>
<dbReference type="InterPro" id="IPR027268">
    <property type="entry name" value="Peptidase_M4/M1_CTD_sf"/>
</dbReference>
<dbReference type="InterPro" id="IPR013856">
    <property type="entry name" value="Peptidase_M4_domain"/>
</dbReference>
<dbReference type="SUPFAM" id="SSF49854">
    <property type="entry name" value="Spermadhesin, CUB domain"/>
    <property type="match status" value="1"/>
</dbReference>
<evidence type="ECO:0000259" key="10">
    <source>
        <dbReference type="Pfam" id="PF01447"/>
    </source>
</evidence>
<dbReference type="Gene3D" id="2.60.120.290">
    <property type="entry name" value="Spermadhesin, CUB domain"/>
    <property type="match status" value="1"/>
</dbReference>
<dbReference type="InterPro" id="IPR011096">
    <property type="entry name" value="FTP_domain"/>
</dbReference>
<keyword evidence="2 9" id="KW-0645">Protease</keyword>
<evidence type="ECO:0000256" key="4">
    <source>
        <dbReference type="ARBA" id="ARBA00022729"/>
    </source>
</evidence>
<dbReference type="Proteomes" id="UP001501771">
    <property type="component" value="Unassembled WGS sequence"/>
</dbReference>
<dbReference type="InterPro" id="IPR035914">
    <property type="entry name" value="Sperma_CUB_dom_sf"/>
</dbReference>
<comment type="similarity">
    <text evidence="1 9">Belongs to the peptidase M4 family.</text>
</comment>
<evidence type="ECO:0000256" key="1">
    <source>
        <dbReference type="ARBA" id="ARBA00009388"/>
    </source>
</evidence>
<evidence type="ECO:0000256" key="8">
    <source>
        <dbReference type="ARBA" id="ARBA00023157"/>
    </source>
</evidence>
<evidence type="ECO:0000256" key="5">
    <source>
        <dbReference type="ARBA" id="ARBA00022801"/>
    </source>
</evidence>
<keyword evidence="6 9" id="KW-0862">Zinc</keyword>
<feature type="domain" description="Peptidase M4" evidence="10">
    <location>
        <begin position="189"/>
        <end position="339"/>
    </location>
</feature>
<organism evidence="13 14">
    <name type="scientific">Nocardioides koreensis</name>
    <dbReference type="NCBI Taxonomy" id="433651"/>
    <lineage>
        <taxon>Bacteria</taxon>
        <taxon>Bacillati</taxon>
        <taxon>Actinomycetota</taxon>
        <taxon>Actinomycetes</taxon>
        <taxon>Propionibacteriales</taxon>
        <taxon>Nocardioidaceae</taxon>
        <taxon>Nocardioides</taxon>
    </lineage>
</organism>
<dbReference type="SUPFAM" id="SSF55486">
    <property type="entry name" value="Metalloproteases ('zincins'), catalytic domain"/>
    <property type="match status" value="1"/>
</dbReference>
<proteinExistence type="inferred from homology"/>
<comment type="cofactor">
    <cofactor evidence="9">
        <name>Zn(2+)</name>
        <dbReference type="ChEBI" id="CHEBI:29105"/>
    </cofactor>
</comment>
<keyword evidence="9" id="KW-0964">Secreted</keyword>
<name>A0ABN2ZH22_9ACTN</name>
<evidence type="ECO:0000256" key="3">
    <source>
        <dbReference type="ARBA" id="ARBA00022723"/>
    </source>
</evidence>
<reference evidence="13 14" key="1">
    <citation type="journal article" date="2019" name="Int. J. Syst. Evol. Microbiol.">
        <title>The Global Catalogue of Microorganisms (GCM) 10K type strain sequencing project: providing services to taxonomists for standard genome sequencing and annotation.</title>
        <authorList>
            <consortium name="The Broad Institute Genomics Platform"/>
            <consortium name="The Broad Institute Genome Sequencing Center for Infectious Disease"/>
            <person name="Wu L."/>
            <person name="Ma J."/>
        </authorList>
    </citation>
    <scope>NUCLEOTIDE SEQUENCE [LARGE SCALE GENOMIC DNA]</scope>
    <source>
        <strain evidence="13 14">JCM 16022</strain>
    </source>
</reference>
<evidence type="ECO:0000259" key="12">
    <source>
        <dbReference type="Pfam" id="PF07504"/>
    </source>
</evidence>
<keyword evidence="4 9" id="KW-0732">Signal</keyword>
<keyword evidence="14" id="KW-1185">Reference proteome</keyword>
<comment type="subcellular location">
    <subcellularLocation>
        <location evidence="9">Secreted</location>
    </subcellularLocation>
</comment>
<evidence type="ECO:0000256" key="7">
    <source>
        <dbReference type="ARBA" id="ARBA00023049"/>
    </source>
</evidence>
<dbReference type="InterPro" id="IPR000859">
    <property type="entry name" value="CUB_dom"/>
</dbReference>
<dbReference type="Gene3D" id="3.10.170.10">
    <property type="match status" value="1"/>
</dbReference>
<feature type="domain" description="FTP" evidence="12">
    <location>
        <begin position="64"/>
        <end position="109"/>
    </location>
</feature>
<dbReference type="EMBL" id="BAAAQR010000003">
    <property type="protein sequence ID" value="GAA2142142.1"/>
    <property type="molecule type" value="Genomic_DNA"/>
</dbReference>
<evidence type="ECO:0000259" key="11">
    <source>
        <dbReference type="Pfam" id="PF02868"/>
    </source>
</evidence>
<dbReference type="InterPro" id="IPR001570">
    <property type="entry name" value="Peptidase_M4_C_domain"/>
</dbReference>
<keyword evidence="7 9" id="KW-0482">Metalloprotease</keyword>
<dbReference type="Pfam" id="PF02868">
    <property type="entry name" value="Peptidase_M4_C"/>
    <property type="match status" value="1"/>
</dbReference>
<dbReference type="Gene3D" id="1.10.390.10">
    <property type="entry name" value="Neutral Protease Domain 2"/>
    <property type="match status" value="1"/>
</dbReference>
<keyword evidence="3" id="KW-0479">Metal-binding</keyword>
<dbReference type="PRINTS" id="PR00730">
    <property type="entry name" value="THERMOLYSIN"/>
</dbReference>
<evidence type="ECO:0000256" key="6">
    <source>
        <dbReference type="ARBA" id="ARBA00022833"/>
    </source>
</evidence>
<gene>
    <name evidence="13" type="ORF">GCM10009844_13030</name>
</gene>
<dbReference type="PANTHER" id="PTHR33794:SF1">
    <property type="entry name" value="BACILLOLYSIN"/>
    <property type="match status" value="1"/>
</dbReference>
<evidence type="ECO:0000313" key="14">
    <source>
        <dbReference type="Proteomes" id="UP001501771"/>
    </source>
</evidence>
<dbReference type="EC" id="3.4.24.-" evidence="9"/>
<keyword evidence="5 9" id="KW-0378">Hydrolase</keyword>